<dbReference type="InterPro" id="IPR036156">
    <property type="entry name" value="Beta-gal/glucu_dom_sf"/>
</dbReference>
<evidence type="ECO:0000313" key="2">
    <source>
        <dbReference type="EMBL" id="CAD7702148.1"/>
    </source>
</evidence>
<gene>
    <name evidence="2" type="ORF">OSTQU699_LOCUS7505</name>
</gene>
<sequence>MHARPEYSVRAFYRLPSPSELHISRCAASENGAADENYSSEAVIFLSEMKDATLSEAAIQVCDVASVSPNTVRFSLTSDSVAPLVALWSDCPGRFSDNLLLLLPWEKKEIVFKGDGPLKAEDFEASLDIISMNDMQGHQEAAP</sequence>
<dbReference type="AlphaFoldDB" id="A0A8S1J3N8"/>
<dbReference type="InterPro" id="IPR041625">
    <property type="entry name" value="Beta-mannosidase_Ig"/>
</dbReference>
<dbReference type="Pfam" id="PF17753">
    <property type="entry name" value="Ig_mannosidase"/>
    <property type="match status" value="1"/>
</dbReference>
<accession>A0A8S1J3N8</accession>
<dbReference type="Gene3D" id="2.60.40.10">
    <property type="entry name" value="Immunoglobulins"/>
    <property type="match status" value="1"/>
</dbReference>
<proteinExistence type="predicted"/>
<feature type="domain" description="Beta-mannosidase Ig-fold" evidence="1">
    <location>
        <begin position="65"/>
        <end position="135"/>
    </location>
</feature>
<reference evidence="2" key="1">
    <citation type="submission" date="2020-12" db="EMBL/GenBank/DDBJ databases">
        <authorList>
            <person name="Iha C."/>
        </authorList>
    </citation>
    <scope>NUCLEOTIDE SEQUENCE</scope>
</reference>
<name>A0A8S1J3N8_9CHLO</name>
<organism evidence="2 3">
    <name type="scientific">Ostreobium quekettii</name>
    <dbReference type="NCBI Taxonomy" id="121088"/>
    <lineage>
        <taxon>Eukaryota</taxon>
        <taxon>Viridiplantae</taxon>
        <taxon>Chlorophyta</taxon>
        <taxon>core chlorophytes</taxon>
        <taxon>Ulvophyceae</taxon>
        <taxon>TCBD clade</taxon>
        <taxon>Bryopsidales</taxon>
        <taxon>Ostreobineae</taxon>
        <taxon>Ostreobiaceae</taxon>
        <taxon>Ostreobium</taxon>
    </lineage>
</organism>
<dbReference type="EMBL" id="CAJHUC010001724">
    <property type="protein sequence ID" value="CAD7702148.1"/>
    <property type="molecule type" value="Genomic_DNA"/>
</dbReference>
<keyword evidence="3" id="KW-1185">Reference proteome</keyword>
<dbReference type="Proteomes" id="UP000708148">
    <property type="component" value="Unassembled WGS sequence"/>
</dbReference>
<dbReference type="SUPFAM" id="SSF49303">
    <property type="entry name" value="beta-Galactosidase/glucuronidase domain"/>
    <property type="match status" value="1"/>
</dbReference>
<dbReference type="InterPro" id="IPR013783">
    <property type="entry name" value="Ig-like_fold"/>
</dbReference>
<evidence type="ECO:0000313" key="3">
    <source>
        <dbReference type="Proteomes" id="UP000708148"/>
    </source>
</evidence>
<protein>
    <recommendedName>
        <fullName evidence="1">Beta-mannosidase Ig-fold domain-containing protein</fullName>
    </recommendedName>
</protein>
<evidence type="ECO:0000259" key="1">
    <source>
        <dbReference type="Pfam" id="PF17753"/>
    </source>
</evidence>
<comment type="caution">
    <text evidence="2">The sequence shown here is derived from an EMBL/GenBank/DDBJ whole genome shotgun (WGS) entry which is preliminary data.</text>
</comment>